<organism evidence="1 2">
    <name type="scientific">Neophaeococcomyces mojaviensis</name>
    <dbReference type="NCBI Taxonomy" id="3383035"/>
    <lineage>
        <taxon>Eukaryota</taxon>
        <taxon>Fungi</taxon>
        <taxon>Dikarya</taxon>
        <taxon>Ascomycota</taxon>
        <taxon>Pezizomycotina</taxon>
        <taxon>Eurotiomycetes</taxon>
        <taxon>Chaetothyriomycetidae</taxon>
        <taxon>Chaetothyriales</taxon>
        <taxon>Chaetothyriales incertae sedis</taxon>
        <taxon>Neophaeococcomyces</taxon>
    </lineage>
</organism>
<evidence type="ECO:0000313" key="2">
    <source>
        <dbReference type="Proteomes" id="UP001172386"/>
    </source>
</evidence>
<dbReference type="EMBL" id="JAPDRQ010000407">
    <property type="protein sequence ID" value="KAJ9649960.1"/>
    <property type="molecule type" value="Genomic_DNA"/>
</dbReference>
<reference evidence="1" key="1">
    <citation type="submission" date="2022-10" db="EMBL/GenBank/DDBJ databases">
        <title>Culturing micro-colonial fungi from biological soil crusts in the Mojave desert and describing Neophaeococcomyces mojavensis, and introducing the new genera and species Taxawa tesnikishii.</title>
        <authorList>
            <person name="Kurbessoian T."/>
            <person name="Stajich J.E."/>
        </authorList>
    </citation>
    <scope>NUCLEOTIDE SEQUENCE</scope>
    <source>
        <strain evidence="1">JES_112</strain>
    </source>
</reference>
<accession>A0ACC2ZQQ5</accession>
<protein>
    <submittedName>
        <fullName evidence="1">Protein cms1</fullName>
    </submittedName>
</protein>
<name>A0ACC2ZQQ5_9EURO</name>
<sequence length="260" mass="29247">MVRTKNHSRKRTGKEANGKRKRDDVDDVDDALSEAKKRAAIDDDITVRTEQTVYDKTVASENPEELAGRFTSAIKDHRGDLSTIELEDQSIPAKAFRDTTDFEETRLVKNICQFLEKYAEGGPDELKACSQAASPHTLIISPSAIRTQDVLREIRKYGSEESKVAKLFGKHIKLKDSVEYVKKTKFGIGGGTCGRIKDLIEHDTLKLDHLKRIVIDASYVDEKQRTIFSDRDAFPPMASLLNLEPVKLRLVAGQTELLVF</sequence>
<keyword evidence="2" id="KW-1185">Reference proteome</keyword>
<gene>
    <name evidence="1" type="primary">cms1</name>
    <name evidence="1" type="ORF">H2198_010718</name>
</gene>
<dbReference type="Proteomes" id="UP001172386">
    <property type="component" value="Unassembled WGS sequence"/>
</dbReference>
<evidence type="ECO:0000313" key="1">
    <source>
        <dbReference type="EMBL" id="KAJ9649960.1"/>
    </source>
</evidence>
<comment type="caution">
    <text evidence="1">The sequence shown here is derived from an EMBL/GenBank/DDBJ whole genome shotgun (WGS) entry which is preliminary data.</text>
</comment>
<proteinExistence type="predicted"/>